<accession>A0A9P7VN60</accession>
<feature type="non-terminal residue" evidence="2">
    <location>
        <position position="143"/>
    </location>
</feature>
<dbReference type="GeneID" id="66105880"/>
<sequence>MHRVGADDAELEYTNEVHRYLNRTCPHLLSSNNPPSEIEANNIESFIHDAQSELQEADEEILSLQKAMKLAKEKRSCIARTIAAPRAILSSIRRVPPEILTLIFAWAMPTKVYHVFDVKGAPWVLGQICRRWRAAALSFTALW</sequence>
<dbReference type="OrthoDB" id="3365698at2759"/>
<evidence type="ECO:0000313" key="2">
    <source>
        <dbReference type="EMBL" id="KAG7442934.1"/>
    </source>
</evidence>
<dbReference type="Proteomes" id="UP000812287">
    <property type="component" value="Unassembled WGS sequence"/>
</dbReference>
<reference evidence="2" key="1">
    <citation type="submission" date="2020-11" db="EMBL/GenBank/DDBJ databases">
        <title>Adaptations for nitrogen fixation in a non-lichenized fungal sporocarp promotes dispersal by wood-feeding termites.</title>
        <authorList>
            <consortium name="DOE Joint Genome Institute"/>
            <person name="Koch R.A."/>
            <person name="Yoon G."/>
            <person name="Arayal U."/>
            <person name="Lail K."/>
            <person name="Amirebrahimi M."/>
            <person name="Labutti K."/>
            <person name="Lipzen A."/>
            <person name="Riley R."/>
            <person name="Barry K."/>
            <person name="Henrissat B."/>
            <person name="Grigoriev I.V."/>
            <person name="Herr J.R."/>
            <person name="Aime M.C."/>
        </authorList>
    </citation>
    <scope>NUCLEOTIDE SEQUENCE</scope>
    <source>
        <strain evidence="2">MCA 3950</strain>
    </source>
</reference>
<evidence type="ECO:0000313" key="3">
    <source>
        <dbReference type="Proteomes" id="UP000812287"/>
    </source>
</evidence>
<organism evidence="2 3">
    <name type="scientific">Guyanagaster necrorhizus</name>
    <dbReference type="NCBI Taxonomy" id="856835"/>
    <lineage>
        <taxon>Eukaryota</taxon>
        <taxon>Fungi</taxon>
        <taxon>Dikarya</taxon>
        <taxon>Basidiomycota</taxon>
        <taxon>Agaricomycotina</taxon>
        <taxon>Agaricomycetes</taxon>
        <taxon>Agaricomycetidae</taxon>
        <taxon>Agaricales</taxon>
        <taxon>Marasmiineae</taxon>
        <taxon>Physalacriaceae</taxon>
        <taxon>Guyanagaster</taxon>
    </lineage>
</organism>
<dbReference type="RefSeq" id="XP_043036434.1">
    <property type="nucleotide sequence ID" value="XM_043183583.1"/>
</dbReference>
<protein>
    <recommendedName>
        <fullName evidence="4">F-box domain-containing protein</fullName>
    </recommendedName>
</protein>
<keyword evidence="3" id="KW-1185">Reference proteome</keyword>
<evidence type="ECO:0008006" key="4">
    <source>
        <dbReference type="Google" id="ProtNLM"/>
    </source>
</evidence>
<evidence type="ECO:0000256" key="1">
    <source>
        <dbReference type="SAM" id="Coils"/>
    </source>
</evidence>
<dbReference type="AlphaFoldDB" id="A0A9P7VN60"/>
<proteinExistence type="predicted"/>
<comment type="caution">
    <text evidence="2">The sequence shown here is derived from an EMBL/GenBank/DDBJ whole genome shotgun (WGS) entry which is preliminary data.</text>
</comment>
<feature type="coiled-coil region" evidence="1">
    <location>
        <begin position="40"/>
        <end position="74"/>
    </location>
</feature>
<gene>
    <name evidence="2" type="ORF">BT62DRAFT_904814</name>
</gene>
<dbReference type="EMBL" id="MU250548">
    <property type="protein sequence ID" value="KAG7442934.1"/>
    <property type="molecule type" value="Genomic_DNA"/>
</dbReference>
<name>A0A9P7VN60_9AGAR</name>
<keyword evidence="1" id="KW-0175">Coiled coil</keyword>